<dbReference type="InterPro" id="IPR023214">
    <property type="entry name" value="HAD_sf"/>
</dbReference>
<dbReference type="Proteomes" id="UP000005824">
    <property type="component" value="Unassembled WGS sequence"/>
</dbReference>
<comment type="pathway">
    <text evidence="2">Organic acid metabolism; glycolate biosynthesis; glycolate from 2-phosphoglycolate: step 1/1.</text>
</comment>
<evidence type="ECO:0000313" key="5">
    <source>
        <dbReference type="EMBL" id="EDY19846.1"/>
    </source>
</evidence>
<dbReference type="PANTHER" id="PTHR43434">
    <property type="entry name" value="PHOSPHOGLYCOLATE PHOSPHATASE"/>
    <property type="match status" value="1"/>
</dbReference>
<dbReference type="SUPFAM" id="SSF56784">
    <property type="entry name" value="HAD-like"/>
    <property type="match status" value="1"/>
</dbReference>
<dbReference type="RefSeq" id="WP_006979760.1">
    <property type="nucleotide sequence ID" value="NZ_ABVL01000006.1"/>
</dbReference>
<dbReference type="InterPro" id="IPR050155">
    <property type="entry name" value="HAD-like_hydrolase_sf"/>
</dbReference>
<dbReference type="Gene3D" id="1.10.150.240">
    <property type="entry name" value="Putative phosphatase, domain 2"/>
    <property type="match status" value="1"/>
</dbReference>
<gene>
    <name evidence="5" type="ORF">CfE428DRAFT_2435</name>
</gene>
<evidence type="ECO:0000313" key="6">
    <source>
        <dbReference type="Proteomes" id="UP000005824"/>
    </source>
</evidence>
<dbReference type="STRING" id="497964.CfE428DRAFT_2435"/>
<dbReference type="InterPro" id="IPR023198">
    <property type="entry name" value="PGP-like_dom2"/>
</dbReference>
<dbReference type="AlphaFoldDB" id="B4D0I4"/>
<accession>B4D0I4</accession>
<comment type="catalytic activity">
    <reaction evidence="1">
        <text>2-phosphoglycolate + H2O = glycolate + phosphate</text>
        <dbReference type="Rhea" id="RHEA:14369"/>
        <dbReference type="ChEBI" id="CHEBI:15377"/>
        <dbReference type="ChEBI" id="CHEBI:29805"/>
        <dbReference type="ChEBI" id="CHEBI:43474"/>
        <dbReference type="ChEBI" id="CHEBI:58033"/>
        <dbReference type="EC" id="3.1.3.18"/>
    </reaction>
</comment>
<dbReference type="CDD" id="cd07506">
    <property type="entry name" value="HAD_like"/>
    <property type="match status" value="1"/>
</dbReference>
<reference evidence="5 6" key="1">
    <citation type="journal article" date="2011" name="J. Bacteriol.">
        <title>Genome sequence of Chthoniobacter flavus Ellin428, an aerobic heterotrophic soil bacterium.</title>
        <authorList>
            <person name="Kant R."/>
            <person name="van Passel M.W."/>
            <person name="Palva A."/>
            <person name="Lucas S."/>
            <person name="Lapidus A."/>
            <person name="Glavina Del Rio T."/>
            <person name="Dalin E."/>
            <person name="Tice H."/>
            <person name="Bruce D."/>
            <person name="Goodwin L."/>
            <person name="Pitluck S."/>
            <person name="Larimer F.W."/>
            <person name="Land M.L."/>
            <person name="Hauser L."/>
            <person name="Sangwan P."/>
            <person name="de Vos W.M."/>
            <person name="Janssen P.H."/>
            <person name="Smidt H."/>
        </authorList>
    </citation>
    <scope>NUCLEOTIDE SEQUENCE [LARGE SCALE GENOMIC DNA]</scope>
    <source>
        <strain evidence="5 6">Ellin428</strain>
    </source>
</reference>
<comment type="similarity">
    <text evidence="3">Belongs to the HAD-like hydrolase superfamily. CbbY/CbbZ/Gph/YieH family.</text>
</comment>
<dbReference type="PANTHER" id="PTHR43434:SF1">
    <property type="entry name" value="PHOSPHOGLYCOLATE PHOSPHATASE"/>
    <property type="match status" value="1"/>
</dbReference>
<dbReference type="InterPro" id="IPR036412">
    <property type="entry name" value="HAD-like_sf"/>
</dbReference>
<protein>
    <recommendedName>
        <fullName evidence="4">phosphoglycolate phosphatase</fullName>
        <ecNumber evidence="4">3.1.3.18</ecNumber>
    </recommendedName>
</protein>
<dbReference type="EC" id="3.1.3.18" evidence="4"/>
<dbReference type="Pfam" id="PF12710">
    <property type="entry name" value="HAD"/>
    <property type="match status" value="1"/>
</dbReference>
<dbReference type="GO" id="GO:0008967">
    <property type="term" value="F:phosphoglycolate phosphatase activity"/>
    <property type="evidence" value="ECO:0007669"/>
    <property type="project" value="UniProtKB-EC"/>
</dbReference>
<dbReference type="InParanoid" id="B4D0I4"/>
<evidence type="ECO:0000256" key="1">
    <source>
        <dbReference type="ARBA" id="ARBA00000830"/>
    </source>
</evidence>
<evidence type="ECO:0000256" key="4">
    <source>
        <dbReference type="ARBA" id="ARBA00013078"/>
    </source>
</evidence>
<dbReference type="GO" id="GO:0006281">
    <property type="term" value="P:DNA repair"/>
    <property type="evidence" value="ECO:0007669"/>
    <property type="project" value="TreeGrafter"/>
</dbReference>
<dbReference type="EMBL" id="ABVL01000006">
    <property type="protein sequence ID" value="EDY19846.1"/>
    <property type="molecule type" value="Genomic_DNA"/>
</dbReference>
<keyword evidence="6" id="KW-1185">Reference proteome</keyword>
<evidence type="ECO:0000256" key="3">
    <source>
        <dbReference type="ARBA" id="ARBA00006171"/>
    </source>
</evidence>
<sequence>MEKKLLLFDIDGTLLTSGGAGERALRRGFQARFGIEDDLAKVEIAGRTDSGIARQMLAYHGLPETPENLTAFFDGYLQFLPEELPTSPGHLLPGIVTLLEALKPRPDIVLALLTGNLARGAEIKLTHYGVWHYFEFGAYADDHHDRNQLGHFARQRAKERHGIEFPPERIFVLGDTPHDITCARAIGAKAVAIATGKFTAAELGTLGPDFLFTDLSDVPSVLKIFG</sequence>
<dbReference type="eggNOG" id="COG0546">
    <property type="taxonomic scope" value="Bacteria"/>
</dbReference>
<dbReference type="Gene3D" id="3.40.50.1000">
    <property type="entry name" value="HAD superfamily/HAD-like"/>
    <property type="match status" value="1"/>
</dbReference>
<proteinExistence type="inferred from homology"/>
<evidence type="ECO:0000256" key="2">
    <source>
        <dbReference type="ARBA" id="ARBA00004818"/>
    </source>
</evidence>
<organism evidence="5 6">
    <name type="scientific">Chthoniobacter flavus Ellin428</name>
    <dbReference type="NCBI Taxonomy" id="497964"/>
    <lineage>
        <taxon>Bacteria</taxon>
        <taxon>Pseudomonadati</taxon>
        <taxon>Verrucomicrobiota</taxon>
        <taxon>Spartobacteria</taxon>
        <taxon>Chthoniobacterales</taxon>
        <taxon>Chthoniobacteraceae</taxon>
        <taxon>Chthoniobacter</taxon>
    </lineage>
</organism>
<keyword evidence="5" id="KW-0378">Hydrolase</keyword>
<comment type="caution">
    <text evidence="5">The sequence shown here is derived from an EMBL/GenBank/DDBJ whole genome shotgun (WGS) entry which is preliminary data.</text>
</comment>
<name>B4D0I4_9BACT</name>
<dbReference type="PROSITE" id="PS01228">
    <property type="entry name" value="COF_1"/>
    <property type="match status" value="1"/>
</dbReference>